<protein>
    <submittedName>
        <fullName evidence="2">Uncharacterized protein</fullName>
    </submittedName>
</protein>
<accession>A0A9P1G324</accession>
<evidence type="ECO:0000313" key="2">
    <source>
        <dbReference type="EMBL" id="CAI3997716.1"/>
    </source>
</evidence>
<name>A0A9P1G324_9DINO</name>
<reference evidence="2" key="1">
    <citation type="submission" date="2022-10" db="EMBL/GenBank/DDBJ databases">
        <authorList>
            <person name="Chen Y."/>
            <person name="Dougan E. K."/>
            <person name="Chan C."/>
            <person name="Rhodes N."/>
            <person name="Thang M."/>
        </authorList>
    </citation>
    <scope>NUCLEOTIDE SEQUENCE</scope>
</reference>
<evidence type="ECO:0000313" key="3">
    <source>
        <dbReference type="EMBL" id="CAL4785028.1"/>
    </source>
</evidence>
<proteinExistence type="predicted"/>
<evidence type="ECO:0000256" key="1">
    <source>
        <dbReference type="SAM" id="Phobius"/>
    </source>
</evidence>
<dbReference type="OrthoDB" id="444807at2759"/>
<keyword evidence="1" id="KW-1133">Transmembrane helix</keyword>
<feature type="transmembrane region" description="Helical" evidence="1">
    <location>
        <begin position="148"/>
        <end position="171"/>
    </location>
</feature>
<dbReference type="EMBL" id="CAMXCT020002375">
    <property type="protein sequence ID" value="CAL1151091.1"/>
    <property type="molecule type" value="Genomic_DNA"/>
</dbReference>
<reference evidence="3 4" key="2">
    <citation type="submission" date="2024-05" db="EMBL/GenBank/DDBJ databases">
        <authorList>
            <person name="Chen Y."/>
            <person name="Shah S."/>
            <person name="Dougan E. K."/>
            <person name="Thang M."/>
            <person name="Chan C."/>
        </authorList>
    </citation>
    <scope>NUCLEOTIDE SEQUENCE [LARGE SCALE GENOMIC DNA]</scope>
</reference>
<dbReference type="Proteomes" id="UP001152797">
    <property type="component" value="Unassembled WGS sequence"/>
</dbReference>
<dbReference type="AlphaFoldDB" id="A0A9P1G324"/>
<feature type="non-terminal residue" evidence="2">
    <location>
        <position position="1"/>
    </location>
</feature>
<organism evidence="2">
    <name type="scientific">Cladocopium goreaui</name>
    <dbReference type="NCBI Taxonomy" id="2562237"/>
    <lineage>
        <taxon>Eukaryota</taxon>
        <taxon>Sar</taxon>
        <taxon>Alveolata</taxon>
        <taxon>Dinophyceae</taxon>
        <taxon>Suessiales</taxon>
        <taxon>Symbiodiniaceae</taxon>
        <taxon>Cladocopium</taxon>
    </lineage>
</organism>
<evidence type="ECO:0000313" key="4">
    <source>
        <dbReference type="Proteomes" id="UP001152797"/>
    </source>
</evidence>
<dbReference type="EMBL" id="CAMXCT010002375">
    <property type="protein sequence ID" value="CAI3997716.1"/>
    <property type="molecule type" value="Genomic_DNA"/>
</dbReference>
<comment type="caution">
    <text evidence="2">The sequence shown here is derived from an EMBL/GenBank/DDBJ whole genome shotgun (WGS) entry which is preliminary data.</text>
</comment>
<keyword evidence="1" id="KW-0812">Transmembrane</keyword>
<keyword evidence="4" id="KW-1185">Reference proteome</keyword>
<sequence length="535" mass="61223">SDTLKRLAIASNVDPAVDSSSRYLDVGRVEFSNSTTLDLAKSIGFKNKEVYCVAPIVNNASKAPATYDYWAVGLNCCDENGFRCGEYKKPNARSGVRLLNEEQREFYTLAVNEAEATFGIKTALPLFFFWVEDSEALQRSWQAKTIEYWLLAVVTFAAFLFAAVVAGVAFFEVFLACRSCCRGCVACTLQRPRRCHSAGSLELPKRERVERLSTRHWHGWTEVAHVAPAPERPELKRLQQREALLQRRLRCWLRSRGRRQADSLAWAALNLWAQNAKERRLSSALEETAKLRRGIRIAELEQACARMQLRCLLLWRARVQVHAQEDQRAFLLAHLESSERCVSVLEAWTRGLEVSLLRAFHRAWASLLLKPAAKAIQLASSRNRSTGLRQTFHLWVERHRCGKHCDLLEKALGGRQAMLEAQGVRTLMTLWRLGALGRARERALRLQHQQQQRRRQRQMLAMLLKTRGLMLQRLSLCSWRMLLSFQGKEERRLKLDLLLQKALGRSKGLTFGAWKSHVALLRQALAQQRRSVLAA</sequence>
<gene>
    <name evidence="2" type="ORF">C1SCF055_LOCUS24070</name>
</gene>
<dbReference type="EMBL" id="CAMXCT030002375">
    <property type="protein sequence ID" value="CAL4785028.1"/>
    <property type="molecule type" value="Genomic_DNA"/>
</dbReference>
<feature type="non-terminal residue" evidence="2">
    <location>
        <position position="535"/>
    </location>
</feature>
<keyword evidence="1" id="KW-0472">Membrane</keyword>